<dbReference type="Proteomes" id="UP000295781">
    <property type="component" value="Chromosome"/>
</dbReference>
<name>A0A4V0NDY3_SORCE</name>
<protein>
    <submittedName>
        <fullName evidence="1">Uncharacterized protein</fullName>
    </submittedName>
</protein>
<dbReference type="RefSeq" id="WP_129350080.1">
    <property type="nucleotide sequence ID" value="NZ_CP012670.1"/>
</dbReference>
<dbReference type="EMBL" id="CP012670">
    <property type="protein sequence ID" value="AUX24272.1"/>
    <property type="molecule type" value="Genomic_DNA"/>
</dbReference>
<gene>
    <name evidence="1" type="ORF">SOCEGT47_048090</name>
</gene>
<reference evidence="1 2" key="1">
    <citation type="submission" date="2015-09" db="EMBL/GenBank/DDBJ databases">
        <title>Sorangium comparison.</title>
        <authorList>
            <person name="Zaburannyi N."/>
            <person name="Bunk B."/>
            <person name="Overmann J."/>
            <person name="Mueller R."/>
        </authorList>
    </citation>
    <scope>NUCLEOTIDE SEQUENCE [LARGE SCALE GENOMIC DNA]</scope>
    <source>
        <strain evidence="1 2">So ceGT47</strain>
    </source>
</reference>
<evidence type="ECO:0000313" key="1">
    <source>
        <dbReference type="EMBL" id="AUX24272.1"/>
    </source>
</evidence>
<accession>A0A4V0NDY3</accession>
<dbReference type="OrthoDB" id="458378at2"/>
<proteinExistence type="predicted"/>
<dbReference type="AlphaFoldDB" id="A0A4V0NDY3"/>
<evidence type="ECO:0000313" key="2">
    <source>
        <dbReference type="Proteomes" id="UP000295781"/>
    </source>
</evidence>
<organism evidence="1 2">
    <name type="scientific">Sorangium cellulosum</name>
    <name type="common">Polyangium cellulosum</name>
    <dbReference type="NCBI Taxonomy" id="56"/>
    <lineage>
        <taxon>Bacteria</taxon>
        <taxon>Pseudomonadati</taxon>
        <taxon>Myxococcota</taxon>
        <taxon>Polyangia</taxon>
        <taxon>Polyangiales</taxon>
        <taxon>Polyangiaceae</taxon>
        <taxon>Sorangium</taxon>
    </lineage>
</organism>
<sequence length="63" mass="6661">MTWTPSTGTLRGVGLRSGDQLVVSWSPGEQVGVASPAIEGRQLAGRWASLGRRLAGAETLVRR</sequence>